<dbReference type="Proteomes" id="UP000287853">
    <property type="component" value="Unassembled WGS sequence"/>
</dbReference>
<evidence type="ECO:0000256" key="6">
    <source>
        <dbReference type="ARBA" id="ARBA00023239"/>
    </source>
</evidence>
<dbReference type="AlphaFoldDB" id="A0A444IQT2"/>
<keyword evidence="5" id="KW-0057">Aromatic amino acid biosynthesis</keyword>
<dbReference type="Pfam" id="PF01264">
    <property type="entry name" value="Chorismate_synt"/>
    <property type="match status" value="1"/>
</dbReference>
<protein>
    <recommendedName>
        <fullName evidence="3">chorismate synthase</fullName>
        <ecNumber evidence="3">4.2.3.5</ecNumber>
    </recommendedName>
</protein>
<evidence type="ECO:0000256" key="2">
    <source>
        <dbReference type="ARBA" id="ARBA00008014"/>
    </source>
</evidence>
<keyword evidence="8" id="KW-1185">Reference proteome</keyword>
<dbReference type="EC" id="4.2.3.5" evidence="3"/>
<dbReference type="GO" id="GO:0009073">
    <property type="term" value="P:aromatic amino acid family biosynthetic process"/>
    <property type="evidence" value="ECO:0007669"/>
    <property type="project" value="UniProtKB-KW"/>
</dbReference>
<evidence type="ECO:0000313" key="8">
    <source>
        <dbReference type="Proteomes" id="UP000287853"/>
    </source>
</evidence>
<dbReference type="InterPro" id="IPR035904">
    <property type="entry name" value="Chorismate_synth_AroC_sf"/>
</dbReference>
<keyword evidence="4" id="KW-0028">Amino-acid biosynthesis</keyword>
<evidence type="ECO:0000256" key="5">
    <source>
        <dbReference type="ARBA" id="ARBA00023141"/>
    </source>
</evidence>
<comment type="caution">
    <text evidence="7">The sequence shown here is derived from an EMBL/GenBank/DDBJ whole genome shotgun (WGS) entry which is preliminary data.</text>
</comment>
<accession>A0A444IQT2</accession>
<name>A0A444IQT2_9BACT</name>
<reference evidence="7 8" key="1">
    <citation type="submission" date="2017-01" db="EMBL/GenBank/DDBJ databases">
        <title>The cable genome- insights into the physiology and evolution of filamentous bacteria capable of sulfide oxidation via long distance electron transfer.</title>
        <authorList>
            <person name="Schreiber L."/>
            <person name="Bjerg J.T."/>
            <person name="Boggild A."/>
            <person name="Van De Vossenberg J."/>
            <person name="Meysman F."/>
            <person name="Nielsen L.P."/>
            <person name="Schramm A."/>
            <person name="Kjeldsen K.U."/>
        </authorList>
    </citation>
    <scope>NUCLEOTIDE SEQUENCE [LARGE SCALE GENOMIC DNA]</scope>
    <source>
        <strain evidence="7">MCF</strain>
    </source>
</reference>
<dbReference type="EMBL" id="MTKO01000128">
    <property type="protein sequence ID" value="RWX43200.1"/>
    <property type="molecule type" value="Genomic_DNA"/>
</dbReference>
<dbReference type="InterPro" id="IPR000453">
    <property type="entry name" value="Chorismate_synth"/>
</dbReference>
<organism evidence="7 8">
    <name type="scientific">Candidatus Electrothrix aarhusensis</name>
    <dbReference type="NCBI Taxonomy" id="1859131"/>
    <lineage>
        <taxon>Bacteria</taxon>
        <taxon>Pseudomonadati</taxon>
        <taxon>Thermodesulfobacteriota</taxon>
        <taxon>Desulfobulbia</taxon>
        <taxon>Desulfobulbales</taxon>
        <taxon>Desulfobulbaceae</taxon>
        <taxon>Candidatus Electrothrix</taxon>
    </lineage>
</organism>
<proteinExistence type="inferred from homology"/>
<keyword evidence="6 7" id="KW-0456">Lyase</keyword>
<dbReference type="GO" id="GO:0008652">
    <property type="term" value="P:amino acid biosynthetic process"/>
    <property type="evidence" value="ECO:0007669"/>
    <property type="project" value="UniProtKB-KW"/>
</dbReference>
<evidence type="ECO:0000256" key="4">
    <source>
        <dbReference type="ARBA" id="ARBA00022605"/>
    </source>
</evidence>
<sequence length="92" mass="10501">MAKQLLDRHGMSVQAYTVALGGIKAKQRDFDQIEQNRLFCPDNAAAERMEERIREVRSQGDTLGGLSKFEHAARSVLVNRFLISLMRNWLVP</sequence>
<evidence type="ECO:0000313" key="7">
    <source>
        <dbReference type="EMBL" id="RWX43200.1"/>
    </source>
</evidence>
<evidence type="ECO:0000256" key="3">
    <source>
        <dbReference type="ARBA" id="ARBA00013036"/>
    </source>
</evidence>
<evidence type="ECO:0000256" key="1">
    <source>
        <dbReference type="ARBA" id="ARBA00005044"/>
    </source>
</evidence>
<dbReference type="SUPFAM" id="SSF103263">
    <property type="entry name" value="Chorismate synthase, AroC"/>
    <property type="match status" value="1"/>
</dbReference>
<comment type="pathway">
    <text evidence="1">Metabolic intermediate biosynthesis; chorismate biosynthesis; chorismate from D-erythrose 4-phosphate and phosphoenolpyruvate: step 7/7.</text>
</comment>
<dbReference type="Gene3D" id="3.60.150.10">
    <property type="entry name" value="Chorismate synthase AroC"/>
    <property type="match status" value="1"/>
</dbReference>
<gene>
    <name evidence="7" type="ORF">H206_03049</name>
</gene>
<comment type="similarity">
    <text evidence="2">Belongs to the chorismate synthase family.</text>
</comment>
<dbReference type="GO" id="GO:0004107">
    <property type="term" value="F:chorismate synthase activity"/>
    <property type="evidence" value="ECO:0007669"/>
    <property type="project" value="UniProtKB-EC"/>
</dbReference>